<keyword evidence="1" id="KW-0175">Coiled coil</keyword>
<evidence type="ECO:0000313" key="2">
    <source>
        <dbReference type="EMBL" id="KAF3762248.1"/>
    </source>
</evidence>
<reference evidence="2" key="1">
    <citation type="journal article" date="2020" name="Phytopathology">
        <title>Genome sequence of the chestnut blight fungus Cryphonectria parasitica EP155: A fundamental resource for an archetypical invasive plant pathogen.</title>
        <authorList>
            <person name="Crouch J.A."/>
            <person name="Dawe A."/>
            <person name="Aerts A."/>
            <person name="Barry K."/>
            <person name="Churchill A.C.L."/>
            <person name="Grimwood J."/>
            <person name="Hillman B."/>
            <person name="Milgroom M.G."/>
            <person name="Pangilinan J."/>
            <person name="Smith M."/>
            <person name="Salamov A."/>
            <person name="Schmutz J."/>
            <person name="Yadav J."/>
            <person name="Grigoriev I.V."/>
            <person name="Nuss D."/>
        </authorList>
    </citation>
    <scope>NUCLEOTIDE SEQUENCE</scope>
    <source>
        <strain evidence="2">EP155</strain>
    </source>
</reference>
<comment type="caution">
    <text evidence="2">The sequence shown here is derived from an EMBL/GenBank/DDBJ whole genome shotgun (WGS) entry which is preliminary data.</text>
</comment>
<sequence>MTHYETENHGAGSVSHTVSASINHDNHQEQHTSSSSSSSRERCRASIELQLTTIATHIRQNHLRPLQWTCCQCTKRQQYRAEAADVMNSFRCIDPSCGISEKGFRLYRVHDMCGGCQVLVDERATTTRRELKRKREEVRGRLRRLKKEWENLDQLIGFDEQEAWRIERGLEVKEEREEEERRERVRREMLERDKEKDEYEIYLDYEGGEESDEGLKPRRKQKFKDLLKKGKIRTLMSIRN</sequence>
<dbReference type="RefSeq" id="XP_040773227.1">
    <property type="nucleotide sequence ID" value="XM_040920769.1"/>
</dbReference>
<name>A0A9P4XWL6_CRYP1</name>
<proteinExistence type="predicted"/>
<keyword evidence="3" id="KW-1185">Reference proteome</keyword>
<evidence type="ECO:0000256" key="1">
    <source>
        <dbReference type="SAM" id="Coils"/>
    </source>
</evidence>
<accession>A0A9P4XWL6</accession>
<dbReference type="AlphaFoldDB" id="A0A9P4XWL6"/>
<gene>
    <name evidence="2" type="ORF">M406DRAFT_332632</name>
</gene>
<evidence type="ECO:0000313" key="3">
    <source>
        <dbReference type="Proteomes" id="UP000803844"/>
    </source>
</evidence>
<dbReference type="Proteomes" id="UP000803844">
    <property type="component" value="Unassembled WGS sequence"/>
</dbReference>
<feature type="coiled-coil region" evidence="1">
    <location>
        <begin position="128"/>
        <end position="193"/>
    </location>
</feature>
<dbReference type="OrthoDB" id="10597370at2759"/>
<dbReference type="EMBL" id="MU032350">
    <property type="protein sequence ID" value="KAF3762248.1"/>
    <property type="molecule type" value="Genomic_DNA"/>
</dbReference>
<organism evidence="2 3">
    <name type="scientific">Cryphonectria parasitica (strain ATCC 38755 / EP155)</name>
    <dbReference type="NCBI Taxonomy" id="660469"/>
    <lineage>
        <taxon>Eukaryota</taxon>
        <taxon>Fungi</taxon>
        <taxon>Dikarya</taxon>
        <taxon>Ascomycota</taxon>
        <taxon>Pezizomycotina</taxon>
        <taxon>Sordariomycetes</taxon>
        <taxon>Sordariomycetidae</taxon>
        <taxon>Diaporthales</taxon>
        <taxon>Cryphonectriaceae</taxon>
        <taxon>Cryphonectria-Endothia species complex</taxon>
        <taxon>Cryphonectria</taxon>
    </lineage>
</organism>
<protein>
    <submittedName>
        <fullName evidence="2">Uncharacterized protein</fullName>
    </submittedName>
</protein>
<dbReference type="GeneID" id="63837898"/>